<keyword evidence="3" id="KW-1185">Reference proteome</keyword>
<comment type="caution">
    <text evidence="2">The sequence shown here is derived from an EMBL/GenBank/DDBJ whole genome shotgun (WGS) entry which is preliminary data.</text>
</comment>
<evidence type="ECO:0000313" key="2">
    <source>
        <dbReference type="EMBL" id="POR35715.1"/>
    </source>
</evidence>
<dbReference type="AlphaFoldDB" id="A0A2S4KZZ1"/>
<organism evidence="2 3">
    <name type="scientific">Tolypocladium paradoxum</name>
    <dbReference type="NCBI Taxonomy" id="94208"/>
    <lineage>
        <taxon>Eukaryota</taxon>
        <taxon>Fungi</taxon>
        <taxon>Dikarya</taxon>
        <taxon>Ascomycota</taxon>
        <taxon>Pezizomycotina</taxon>
        <taxon>Sordariomycetes</taxon>
        <taxon>Hypocreomycetidae</taxon>
        <taxon>Hypocreales</taxon>
        <taxon>Ophiocordycipitaceae</taxon>
        <taxon>Tolypocladium</taxon>
    </lineage>
</organism>
<name>A0A2S4KZZ1_9HYPO</name>
<feature type="region of interest" description="Disordered" evidence="1">
    <location>
        <begin position="1"/>
        <end position="35"/>
    </location>
</feature>
<dbReference type="Proteomes" id="UP000237481">
    <property type="component" value="Unassembled WGS sequence"/>
</dbReference>
<evidence type="ECO:0000256" key="1">
    <source>
        <dbReference type="SAM" id="MobiDB-lite"/>
    </source>
</evidence>
<evidence type="ECO:0000313" key="3">
    <source>
        <dbReference type="Proteomes" id="UP000237481"/>
    </source>
</evidence>
<protein>
    <submittedName>
        <fullName evidence="2">WD repeat protein</fullName>
    </submittedName>
</protein>
<dbReference type="STRING" id="94208.A0A2S4KZZ1"/>
<proteinExistence type="predicted"/>
<gene>
    <name evidence="2" type="ORF">TPAR_04087</name>
</gene>
<sequence>MRQARVLGGGARTDVSQATPDSLGRRFPIQPPNVVGPPGLFPLHCNSSTTTHSASNDPAMAKKARQRISYVLENAKSSAGGHRLGVNGLAVDASNGIL</sequence>
<accession>A0A2S4KZZ1</accession>
<reference evidence="2 3" key="1">
    <citation type="submission" date="2018-01" db="EMBL/GenBank/DDBJ databases">
        <title>Harnessing the power of phylogenomics to disentangle the directionality and signatures of interkingdom host jumping in the parasitic fungal genus Tolypocladium.</title>
        <authorList>
            <person name="Quandt C.A."/>
            <person name="Patterson W."/>
            <person name="Spatafora J.W."/>
        </authorList>
    </citation>
    <scope>NUCLEOTIDE SEQUENCE [LARGE SCALE GENOMIC DNA]</scope>
    <source>
        <strain evidence="2 3">NRBC 100945</strain>
    </source>
</reference>
<dbReference type="EMBL" id="PKSG01000416">
    <property type="protein sequence ID" value="POR35715.1"/>
    <property type="molecule type" value="Genomic_DNA"/>
</dbReference>